<organism evidence="1 2">
    <name type="scientific">Leptonema illini</name>
    <dbReference type="NCBI Taxonomy" id="183"/>
    <lineage>
        <taxon>Bacteria</taxon>
        <taxon>Pseudomonadati</taxon>
        <taxon>Spirochaetota</taxon>
        <taxon>Spirochaetia</taxon>
        <taxon>Leptospirales</taxon>
        <taxon>Leptospiraceae</taxon>
        <taxon>Leptonema</taxon>
    </lineage>
</organism>
<name>A0A833H209_9LEPT</name>
<evidence type="ECO:0000313" key="2">
    <source>
        <dbReference type="Proteomes" id="UP000460298"/>
    </source>
</evidence>
<proteinExistence type="predicted"/>
<comment type="caution">
    <text evidence="1">The sequence shown here is derived from an EMBL/GenBank/DDBJ whole genome shotgun (WGS) entry which is preliminary data.</text>
</comment>
<accession>A0A833H209</accession>
<evidence type="ECO:0000313" key="1">
    <source>
        <dbReference type="EMBL" id="KAB2932974.1"/>
    </source>
</evidence>
<dbReference type="Pfam" id="PF05742">
    <property type="entry name" value="TANGO2"/>
    <property type="match status" value="1"/>
</dbReference>
<sequence>MCTLTILPESKDGLRFSAMINRDELNERQKALPPLLRDGILAPRDADAGGTWTAINESGLIGFVLNRTEEGDRLNSGSVSRGSILPALLEAPSVKDASGLWHRIPLHDMRPFYCLLRDRQEQRLFSFNGEALTHRLMDIASPLLLATSGLGDSFVHPYRESLFARLLSHHPDRETQRQFHHHHDPRHPAQSVMMMRDDARTVSITSYNVQVSTASIDYFDIDGSTVRAQLRLRNAKESLYAS</sequence>
<dbReference type="InterPro" id="IPR008551">
    <property type="entry name" value="TANGO2"/>
</dbReference>
<dbReference type="AlphaFoldDB" id="A0A833H209"/>
<reference evidence="1 2" key="1">
    <citation type="submission" date="2019-10" db="EMBL/GenBank/DDBJ databases">
        <title>Extracellular Electron Transfer in a Candidatus Methanoperedens spp. Enrichment Culture.</title>
        <authorList>
            <person name="Berger S."/>
            <person name="Rangel Shaw D."/>
            <person name="Berben T."/>
            <person name="In 'T Zandt M."/>
            <person name="Frank J."/>
            <person name="Reimann J."/>
            <person name="Jetten M.S.M."/>
            <person name="Welte C.U."/>
        </authorList>
    </citation>
    <scope>NUCLEOTIDE SEQUENCE [LARGE SCALE GENOMIC DNA]</scope>
    <source>
        <strain evidence="1">SB12</strain>
    </source>
</reference>
<dbReference type="EMBL" id="WBUI01000007">
    <property type="protein sequence ID" value="KAB2932974.1"/>
    <property type="molecule type" value="Genomic_DNA"/>
</dbReference>
<protein>
    <submittedName>
        <fullName evidence="1">NRDE family protein</fullName>
    </submittedName>
</protein>
<dbReference type="Proteomes" id="UP000460298">
    <property type="component" value="Unassembled WGS sequence"/>
</dbReference>
<gene>
    <name evidence="1" type="ORF">F9K24_08900</name>
</gene>